<evidence type="ECO:0000256" key="1">
    <source>
        <dbReference type="ARBA" id="ARBA00004613"/>
    </source>
</evidence>
<dbReference type="OrthoDB" id="6145537at2759"/>
<evidence type="ECO:0000313" key="9">
    <source>
        <dbReference type="Proteomes" id="UP000030746"/>
    </source>
</evidence>
<dbReference type="GO" id="GO:0005576">
    <property type="term" value="C:extracellular region"/>
    <property type="evidence" value="ECO:0007669"/>
    <property type="project" value="UniProtKB-SubCell"/>
</dbReference>
<dbReference type="GO" id="GO:0001887">
    <property type="term" value="P:selenium compound metabolic process"/>
    <property type="evidence" value="ECO:0007669"/>
    <property type="project" value="TreeGrafter"/>
</dbReference>
<sequence length="157" mass="18569">MAKNRKLQTLKNDLALENKPDVNFFIINGEHSQELIGRFPSIEIPIYQDTEQLGLWRTVFAGNKDDFIIFDRCGRRVYHIPLPYSDLRLNYTRYAIDVVYNRRVCGECDSSSNYMDRMMGDQPASTDVDEHVDIVGQSDTYRHRRRQRHGRHQDRDM</sequence>
<evidence type="ECO:0000256" key="4">
    <source>
        <dbReference type="ARBA" id="ARBA00022933"/>
    </source>
</evidence>
<dbReference type="OMA" id="ICNCTLV"/>
<keyword evidence="5" id="KW-0325">Glycoprotein</keyword>
<evidence type="ECO:0000313" key="8">
    <source>
        <dbReference type="EMBL" id="ESO88261.1"/>
    </source>
</evidence>
<dbReference type="AlphaFoldDB" id="V4A4R8"/>
<evidence type="ECO:0000259" key="7">
    <source>
        <dbReference type="Pfam" id="PF04592"/>
    </source>
</evidence>
<accession>V4A4R8</accession>
<dbReference type="HOGENOM" id="CLU_064314_2_0_1"/>
<dbReference type="Pfam" id="PF04592">
    <property type="entry name" value="SelP_N"/>
    <property type="match status" value="1"/>
</dbReference>
<organism evidence="8 9">
    <name type="scientific">Lottia gigantea</name>
    <name type="common">Giant owl limpet</name>
    <dbReference type="NCBI Taxonomy" id="225164"/>
    <lineage>
        <taxon>Eukaryota</taxon>
        <taxon>Metazoa</taxon>
        <taxon>Spiralia</taxon>
        <taxon>Lophotrochozoa</taxon>
        <taxon>Mollusca</taxon>
        <taxon>Gastropoda</taxon>
        <taxon>Patellogastropoda</taxon>
        <taxon>Lottioidea</taxon>
        <taxon>Lottiidae</taxon>
        <taxon>Lottia</taxon>
    </lineage>
</organism>
<comment type="subcellular location">
    <subcellularLocation>
        <location evidence="1">Secreted</location>
    </subcellularLocation>
</comment>
<keyword evidence="2" id="KW-0964">Secreted</keyword>
<proteinExistence type="predicted"/>
<evidence type="ECO:0000256" key="3">
    <source>
        <dbReference type="ARBA" id="ARBA00022729"/>
    </source>
</evidence>
<keyword evidence="4" id="KW-0712">Selenocysteine</keyword>
<keyword evidence="3" id="KW-0732">Signal</keyword>
<dbReference type="Proteomes" id="UP000030746">
    <property type="component" value="Unassembled WGS sequence"/>
</dbReference>
<feature type="domain" description="Selenoprotein P N-terminal" evidence="7">
    <location>
        <begin position="5"/>
        <end position="154"/>
    </location>
</feature>
<feature type="compositionally biased region" description="Basic residues" evidence="6">
    <location>
        <begin position="142"/>
        <end position="157"/>
    </location>
</feature>
<name>V4A4R8_LOTGI</name>
<dbReference type="PANTHER" id="PTHR10105">
    <property type="entry name" value="SELENOPROTEIN P"/>
    <property type="match status" value="1"/>
</dbReference>
<dbReference type="STRING" id="225164.V4A4R8"/>
<reference evidence="8 9" key="1">
    <citation type="journal article" date="2013" name="Nature">
        <title>Insights into bilaterian evolution from three spiralian genomes.</title>
        <authorList>
            <person name="Simakov O."/>
            <person name="Marletaz F."/>
            <person name="Cho S.J."/>
            <person name="Edsinger-Gonzales E."/>
            <person name="Havlak P."/>
            <person name="Hellsten U."/>
            <person name="Kuo D.H."/>
            <person name="Larsson T."/>
            <person name="Lv J."/>
            <person name="Arendt D."/>
            <person name="Savage R."/>
            <person name="Osoegawa K."/>
            <person name="de Jong P."/>
            <person name="Grimwood J."/>
            <person name="Chapman J.A."/>
            <person name="Shapiro H."/>
            <person name="Aerts A."/>
            <person name="Otillar R.P."/>
            <person name="Terry A.Y."/>
            <person name="Boore J.L."/>
            <person name="Grigoriev I.V."/>
            <person name="Lindberg D.R."/>
            <person name="Seaver E.C."/>
            <person name="Weisblat D.A."/>
            <person name="Putnam N.H."/>
            <person name="Rokhsar D.S."/>
        </authorList>
    </citation>
    <scope>NUCLEOTIDE SEQUENCE [LARGE SCALE GENOMIC DNA]</scope>
</reference>
<keyword evidence="9" id="KW-1185">Reference proteome</keyword>
<evidence type="ECO:0000256" key="6">
    <source>
        <dbReference type="SAM" id="MobiDB-lite"/>
    </source>
</evidence>
<protein>
    <recommendedName>
        <fullName evidence="7">Selenoprotein P N-terminal domain-containing protein</fullName>
    </recommendedName>
</protein>
<dbReference type="InterPro" id="IPR037941">
    <property type="entry name" value="SeP"/>
</dbReference>
<dbReference type="GO" id="GO:0008430">
    <property type="term" value="F:selenium binding"/>
    <property type="evidence" value="ECO:0007669"/>
    <property type="project" value="InterPro"/>
</dbReference>
<dbReference type="RefSeq" id="XP_009060981.1">
    <property type="nucleotide sequence ID" value="XM_009062733.1"/>
</dbReference>
<evidence type="ECO:0000256" key="5">
    <source>
        <dbReference type="ARBA" id="ARBA00023180"/>
    </source>
</evidence>
<gene>
    <name evidence="8" type="ORF">LOTGIDRAFT_234596</name>
</gene>
<evidence type="ECO:0000256" key="2">
    <source>
        <dbReference type="ARBA" id="ARBA00022525"/>
    </source>
</evidence>
<dbReference type="InterPro" id="IPR007671">
    <property type="entry name" value="Selenoprotein-P_N"/>
</dbReference>
<dbReference type="PANTHER" id="PTHR10105:SF2">
    <property type="entry name" value="AGAP003297-PA"/>
    <property type="match status" value="1"/>
</dbReference>
<feature type="region of interest" description="Disordered" evidence="6">
    <location>
        <begin position="136"/>
        <end position="157"/>
    </location>
</feature>
<dbReference type="CTD" id="20249591"/>
<dbReference type="GeneID" id="20249591"/>
<dbReference type="KEGG" id="lgi:LOTGIDRAFT_234596"/>
<dbReference type="EMBL" id="KB202719">
    <property type="protein sequence ID" value="ESO88261.1"/>
    <property type="molecule type" value="Genomic_DNA"/>
</dbReference>